<dbReference type="GO" id="GO:0006606">
    <property type="term" value="P:protein import into nucleus"/>
    <property type="evidence" value="ECO:0007669"/>
    <property type="project" value="TreeGrafter"/>
</dbReference>
<evidence type="ECO:0000256" key="7">
    <source>
        <dbReference type="ARBA" id="ARBA00023242"/>
    </source>
</evidence>
<accession>A0A0J0XFX3</accession>
<gene>
    <name evidence="9" type="ORF">CC85DRAFT_287955</name>
</gene>
<keyword evidence="3" id="KW-0509">mRNA transport</keyword>
<keyword evidence="5" id="KW-0811">Translocation</keyword>
<dbReference type="Pfam" id="PF10168">
    <property type="entry name" value="Nup88"/>
    <property type="match status" value="1"/>
</dbReference>
<dbReference type="InterPro" id="IPR037700">
    <property type="entry name" value="NUP88/NUP82"/>
</dbReference>
<evidence type="ECO:0000313" key="9">
    <source>
        <dbReference type="EMBL" id="KLT39973.1"/>
    </source>
</evidence>
<evidence type="ECO:0000256" key="1">
    <source>
        <dbReference type="ARBA" id="ARBA00004567"/>
    </source>
</evidence>
<feature type="region of interest" description="Disordered" evidence="8">
    <location>
        <begin position="309"/>
        <end position="346"/>
    </location>
</feature>
<dbReference type="PANTHER" id="PTHR13257">
    <property type="entry name" value="NUCLEOPORIN NUP84-RELATED"/>
    <property type="match status" value="1"/>
</dbReference>
<evidence type="ECO:0000313" key="10">
    <source>
        <dbReference type="Proteomes" id="UP000053611"/>
    </source>
</evidence>
<dbReference type="InterPro" id="IPR019321">
    <property type="entry name" value="Nucleoporin_Nup88"/>
</dbReference>
<dbReference type="GeneID" id="28984688"/>
<evidence type="ECO:0000256" key="3">
    <source>
        <dbReference type="ARBA" id="ARBA00022816"/>
    </source>
</evidence>
<dbReference type="STRING" id="879819.A0A0J0XFX3"/>
<dbReference type="GO" id="GO:0006406">
    <property type="term" value="P:mRNA export from nucleus"/>
    <property type="evidence" value="ECO:0007669"/>
    <property type="project" value="TreeGrafter"/>
</dbReference>
<evidence type="ECO:0000256" key="4">
    <source>
        <dbReference type="ARBA" id="ARBA00022927"/>
    </source>
</evidence>
<reference evidence="9 10" key="1">
    <citation type="submission" date="2015-03" db="EMBL/GenBank/DDBJ databases">
        <title>Genomics and transcriptomics of the oil-accumulating basidiomycete yeast T. oleaginosus allow insights into substrate utilization and the diverse evolutionary trajectories of mating systems in fungi.</title>
        <authorList>
            <consortium name="DOE Joint Genome Institute"/>
            <person name="Kourist R."/>
            <person name="Kracht O."/>
            <person name="Bracharz F."/>
            <person name="Lipzen A."/>
            <person name="Nolan M."/>
            <person name="Ohm R."/>
            <person name="Grigoriev I."/>
            <person name="Sun S."/>
            <person name="Heitman J."/>
            <person name="Bruck T."/>
            <person name="Nowrousian M."/>
        </authorList>
    </citation>
    <scope>NUCLEOTIDE SEQUENCE [LARGE SCALE GENOMIC DNA]</scope>
    <source>
        <strain evidence="9 10">IBC0246</strain>
    </source>
</reference>
<comment type="subcellular location">
    <subcellularLocation>
        <location evidence="1">Nucleus</location>
        <location evidence="1">Nuclear pore complex</location>
    </subcellularLocation>
</comment>
<sequence>MPPLLPFSLDALRSHAIFVPPASTSDDGWELVGPQPSYDGLPALKNARLVVRDRDLIVAFGKEIRMTSLSSDGLELRGTSVGGYKTLKSPHLTFTIHQLVLNPTGRMLAVVGHHQLVVLVLPRAGLSGSAGGEIVCRSMPVDQFQHSPSSLTALTKVQWHPWGEGGNSLWVLASNGTLFEYDILHPQDPVQTFSLLPAETSRAKSKFSAIDPLSYHATSFTFGCGNADFAPLMVYGLMANGDIYTMGPVLPLSADVPEEYLGALQAFVAERMDEIDDMEVKQPGQEGSAEYASLVGRRQMQEAWVSAVVTQCSSDSEGEPSTPSTSPRRRGYGLPASPPRSERLPPLPGFVRVHPPHLTAAGGPAPGAHRPLARQGPLLFNPAPQEVGNGDDVDEQSATDLTILHAFGNVPEGQDPGLGINVLAIAWSSGRVDLGIEPDGSEPRWITSRDPAPTNPILHVVESVLSSFPTSDLDAIALNAPAFVKDPIQSDVVYISHAFGVDAVSVAPWVSQLLAGEGHLSPSDVAPLVKASPSKPVVGVETFCDVTLGYGLLALASSGQLATVEMDVRVPDWRLSAPKSAPVPDKNSESLLSTPFEVSLPGGDFNPKAAIRKAPDSHKALSAISPEHITALRDAAAQIKTRSRAVEAASAKVEARLDLQVKEYARQLAVLRQCAASTSALRSAAMRSTERAEAVLQAQDALGDRLDAVITALMAQQRPQIGAVERSWFDELYRVQARVNGARGAPGFAARLQVLKEQLEVVRPRVKAADAQAEEYGARQLRPLQAAVGSRGDELARLVRKMDALNVRVDGME</sequence>
<evidence type="ECO:0000256" key="8">
    <source>
        <dbReference type="SAM" id="MobiDB-lite"/>
    </source>
</evidence>
<dbReference type="Proteomes" id="UP000053611">
    <property type="component" value="Unassembled WGS sequence"/>
</dbReference>
<feature type="compositionally biased region" description="Low complexity" evidence="8">
    <location>
        <begin position="313"/>
        <end position="326"/>
    </location>
</feature>
<dbReference type="PANTHER" id="PTHR13257:SF0">
    <property type="entry name" value="NUCLEAR PORE COMPLEX PROTEIN NUP88"/>
    <property type="match status" value="1"/>
</dbReference>
<dbReference type="GO" id="GO:0017056">
    <property type="term" value="F:structural constituent of nuclear pore"/>
    <property type="evidence" value="ECO:0007669"/>
    <property type="project" value="InterPro"/>
</dbReference>
<dbReference type="AlphaFoldDB" id="A0A0J0XFX3"/>
<keyword evidence="10" id="KW-1185">Reference proteome</keyword>
<protein>
    <submittedName>
        <fullName evidence="9">Uncharacterized protein</fullName>
    </submittedName>
</protein>
<keyword evidence="4" id="KW-0653">Protein transport</keyword>
<keyword evidence="6" id="KW-0906">Nuclear pore complex</keyword>
<evidence type="ECO:0000256" key="6">
    <source>
        <dbReference type="ARBA" id="ARBA00023132"/>
    </source>
</evidence>
<dbReference type="OrthoDB" id="341482at2759"/>
<dbReference type="GO" id="GO:0005643">
    <property type="term" value="C:nuclear pore"/>
    <property type="evidence" value="ECO:0007669"/>
    <property type="project" value="UniProtKB-SubCell"/>
</dbReference>
<keyword evidence="2" id="KW-0813">Transport</keyword>
<dbReference type="EMBL" id="KQ087244">
    <property type="protein sequence ID" value="KLT39973.1"/>
    <property type="molecule type" value="Genomic_DNA"/>
</dbReference>
<evidence type="ECO:0000256" key="2">
    <source>
        <dbReference type="ARBA" id="ARBA00022448"/>
    </source>
</evidence>
<organism evidence="9 10">
    <name type="scientific">Cutaneotrichosporon oleaginosum</name>
    <dbReference type="NCBI Taxonomy" id="879819"/>
    <lineage>
        <taxon>Eukaryota</taxon>
        <taxon>Fungi</taxon>
        <taxon>Dikarya</taxon>
        <taxon>Basidiomycota</taxon>
        <taxon>Agaricomycotina</taxon>
        <taxon>Tremellomycetes</taxon>
        <taxon>Trichosporonales</taxon>
        <taxon>Trichosporonaceae</taxon>
        <taxon>Cutaneotrichosporon</taxon>
    </lineage>
</organism>
<evidence type="ECO:0000256" key="5">
    <source>
        <dbReference type="ARBA" id="ARBA00023010"/>
    </source>
</evidence>
<name>A0A0J0XFX3_9TREE</name>
<dbReference type="GO" id="GO:0000055">
    <property type="term" value="P:ribosomal large subunit export from nucleus"/>
    <property type="evidence" value="ECO:0007669"/>
    <property type="project" value="InterPro"/>
</dbReference>
<proteinExistence type="predicted"/>
<keyword evidence="7" id="KW-0539">Nucleus</keyword>
<dbReference type="GO" id="GO:0000056">
    <property type="term" value="P:ribosomal small subunit export from nucleus"/>
    <property type="evidence" value="ECO:0007669"/>
    <property type="project" value="InterPro"/>
</dbReference>
<dbReference type="RefSeq" id="XP_018276464.1">
    <property type="nucleotide sequence ID" value="XM_018424085.1"/>
</dbReference>